<dbReference type="STRING" id="1423738.FC84_GL001619"/>
<keyword evidence="3" id="KW-1185">Reference proteome</keyword>
<dbReference type="AlphaFoldDB" id="A0A0R2BJC3"/>
<dbReference type="Pfam" id="PF03837">
    <property type="entry name" value="RecT"/>
    <property type="match status" value="1"/>
</dbReference>
<feature type="compositionally biased region" description="Basic and acidic residues" evidence="1">
    <location>
        <begin position="236"/>
        <end position="247"/>
    </location>
</feature>
<dbReference type="GO" id="GO:0003677">
    <property type="term" value="F:DNA binding"/>
    <property type="evidence" value="ECO:0007669"/>
    <property type="project" value="InterPro"/>
</dbReference>
<reference evidence="2 3" key="1">
    <citation type="journal article" date="2015" name="Genome Announc.">
        <title>Expanding the biotechnology potential of lactobacilli through comparative genomics of 213 strains and associated genera.</title>
        <authorList>
            <person name="Sun Z."/>
            <person name="Harris H.M."/>
            <person name="McCann A."/>
            <person name="Guo C."/>
            <person name="Argimon S."/>
            <person name="Zhang W."/>
            <person name="Yang X."/>
            <person name="Jeffery I.B."/>
            <person name="Cooney J.C."/>
            <person name="Kagawa T.F."/>
            <person name="Liu W."/>
            <person name="Song Y."/>
            <person name="Salvetti E."/>
            <person name="Wrobel A."/>
            <person name="Rasinkangas P."/>
            <person name="Parkhill J."/>
            <person name="Rea M.C."/>
            <person name="O'Sullivan O."/>
            <person name="Ritari J."/>
            <person name="Douillard F.P."/>
            <person name="Paul Ross R."/>
            <person name="Yang R."/>
            <person name="Briner A.E."/>
            <person name="Felis G.E."/>
            <person name="de Vos W.M."/>
            <person name="Barrangou R."/>
            <person name="Klaenhammer T.R."/>
            <person name="Caufield P.W."/>
            <person name="Cui Y."/>
            <person name="Zhang H."/>
            <person name="O'Toole P.W."/>
        </authorList>
    </citation>
    <scope>NUCLEOTIDE SEQUENCE [LARGE SCALE GENOMIC DNA]</scope>
    <source>
        <strain evidence="2 3">DSM 20335</strain>
    </source>
</reference>
<evidence type="ECO:0000313" key="3">
    <source>
        <dbReference type="Proteomes" id="UP000051813"/>
    </source>
</evidence>
<dbReference type="Proteomes" id="UP000051813">
    <property type="component" value="Unassembled WGS sequence"/>
</dbReference>
<dbReference type="InterPro" id="IPR018330">
    <property type="entry name" value="RecT_fam"/>
</dbReference>
<dbReference type="NCBIfam" id="TIGR01913">
    <property type="entry name" value="bet_lambda"/>
    <property type="match status" value="1"/>
</dbReference>
<accession>A0A0R2BJC3</accession>
<name>A0A0R2BJC3_9LACO</name>
<gene>
    <name evidence="2" type="ORF">FC84_GL001619</name>
</gene>
<feature type="compositionally biased region" description="Basic and acidic residues" evidence="1">
    <location>
        <begin position="186"/>
        <end position="202"/>
    </location>
</feature>
<dbReference type="InterPro" id="IPR010183">
    <property type="entry name" value="Phage_lambda_Bet"/>
</dbReference>
<evidence type="ECO:0000256" key="1">
    <source>
        <dbReference type="SAM" id="MobiDB-lite"/>
    </source>
</evidence>
<organism evidence="2 3">
    <name type="scientific">Lapidilactobacillus dextrinicus DSM 20335</name>
    <dbReference type="NCBI Taxonomy" id="1423738"/>
    <lineage>
        <taxon>Bacteria</taxon>
        <taxon>Bacillati</taxon>
        <taxon>Bacillota</taxon>
        <taxon>Bacilli</taxon>
        <taxon>Lactobacillales</taxon>
        <taxon>Lactobacillaceae</taxon>
        <taxon>Lapidilactobacillus</taxon>
    </lineage>
</organism>
<feature type="region of interest" description="Disordered" evidence="1">
    <location>
        <begin position="182"/>
        <end position="259"/>
    </location>
</feature>
<comment type="caution">
    <text evidence="2">The sequence shown here is derived from an EMBL/GenBank/DDBJ whole genome shotgun (WGS) entry which is preliminary data.</text>
</comment>
<protein>
    <submittedName>
        <fullName evidence="2">Phage recombination protein Bet</fullName>
    </submittedName>
</protein>
<sequence length="259" mass="29423">MADLMTKPINYEVNGEQVNLSGQMVRDYLTSGNGKVSDQEVVMFIQLCRYQKLNPFLHEAYLVKFGSSPAQIITSKEAFMKRAENNAHYRGYKAGIIIERNNEIIYQKGAFSLSSDKLVGGWAEVMRDDRDENIRVEIGLDEFSKSQSTWKSMPKTMIRKTALVNALREAFPETLGALYTEDDKDLNEARQPRSINAKEDSKQAQSIDDLIEQDTEPEIKEAQPVQDENTVIDPEEIAREIDEDAAKTDPTNIFENPAY</sequence>
<dbReference type="OrthoDB" id="7889018at2"/>
<proteinExistence type="predicted"/>
<dbReference type="EMBL" id="AYYK01000004">
    <property type="protein sequence ID" value="KRM79441.1"/>
    <property type="molecule type" value="Genomic_DNA"/>
</dbReference>
<evidence type="ECO:0000313" key="2">
    <source>
        <dbReference type="EMBL" id="KRM79441.1"/>
    </source>
</evidence>
<dbReference type="PATRIC" id="fig|1423738.3.peg.1641"/>
<dbReference type="RefSeq" id="WP_057755731.1">
    <property type="nucleotide sequence ID" value="NZ_AYYK01000004.1"/>
</dbReference>
<dbReference type="GO" id="GO:0006310">
    <property type="term" value="P:DNA recombination"/>
    <property type="evidence" value="ECO:0007669"/>
    <property type="project" value="InterPro"/>
</dbReference>
<feature type="compositionally biased region" description="Polar residues" evidence="1">
    <location>
        <begin position="249"/>
        <end position="259"/>
    </location>
</feature>